<keyword evidence="4" id="KW-1185">Reference proteome</keyword>
<name>A0ABV3DIJ9_9ACTN</name>
<protein>
    <submittedName>
        <fullName evidence="3">Uncharacterized protein</fullName>
    </submittedName>
</protein>
<reference evidence="3 4" key="1">
    <citation type="submission" date="2024-06" db="EMBL/GenBank/DDBJ databases">
        <title>The Natural Products Discovery Center: Release of the First 8490 Sequenced Strains for Exploring Actinobacteria Biosynthetic Diversity.</title>
        <authorList>
            <person name="Kalkreuter E."/>
            <person name="Kautsar S.A."/>
            <person name="Yang D."/>
            <person name="Bader C.D."/>
            <person name="Teijaro C.N."/>
            <person name="Fluegel L."/>
            <person name="Davis C.M."/>
            <person name="Simpson J.R."/>
            <person name="Lauterbach L."/>
            <person name="Steele A.D."/>
            <person name="Gui C."/>
            <person name="Meng S."/>
            <person name="Li G."/>
            <person name="Viehrig K."/>
            <person name="Ye F."/>
            <person name="Su P."/>
            <person name="Kiefer A.F."/>
            <person name="Nichols A."/>
            <person name="Cepeda A.J."/>
            <person name="Yan W."/>
            <person name="Fan B."/>
            <person name="Jiang Y."/>
            <person name="Adhikari A."/>
            <person name="Zheng C.-J."/>
            <person name="Schuster L."/>
            <person name="Cowan T.M."/>
            <person name="Smanski M.J."/>
            <person name="Chevrette M.G."/>
            <person name="De Carvalho L.P.S."/>
            <person name="Shen B."/>
        </authorList>
    </citation>
    <scope>NUCLEOTIDE SEQUENCE [LARGE SCALE GENOMIC DNA]</scope>
    <source>
        <strain evidence="3 4">NPDC048946</strain>
    </source>
</reference>
<evidence type="ECO:0000313" key="4">
    <source>
        <dbReference type="Proteomes" id="UP001551482"/>
    </source>
</evidence>
<accession>A0ABV3DIJ9</accession>
<keyword evidence="2" id="KW-1133">Transmembrane helix</keyword>
<comment type="caution">
    <text evidence="3">The sequence shown here is derived from an EMBL/GenBank/DDBJ whole genome shotgun (WGS) entry which is preliminary data.</text>
</comment>
<organism evidence="3 4">
    <name type="scientific">Streptodolium elevatio</name>
    <dbReference type="NCBI Taxonomy" id="3157996"/>
    <lineage>
        <taxon>Bacteria</taxon>
        <taxon>Bacillati</taxon>
        <taxon>Actinomycetota</taxon>
        <taxon>Actinomycetes</taxon>
        <taxon>Kitasatosporales</taxon>
        <taxon>Streptomycetaceae</taxon>
        <taxon>Streptodolium</taxon>
    </lineage>
</organism>
<evidence type="ECO:0000256" key="1">
    <source>
        <dbReference type="SAM" id="MobiDB-lite"/>
    </source>
</evidence>
<evidence type="ECO:0000313" key="3">
    <source>
        <dbReference type="EMBL" id="MEU8135569.1"/>
    </source>
</evidence>
<dbReference type="RefSeq" id="WP_358355417.1">
    <property type="nucleotide sequence ID" value="NZ_JBEZFP010000045.1"/>
</dbReference>
<dbReference type="Proteomes" id="UP001551482">
    <property type="component" value="Unassembled WGS sequence"/>
</dbReference>
<dbReference type="EMBL" id="JBEZFP010000045">
    <property type="protein sequence ID" value="MEU8135569.1"/>
    <property type="molecule type" value="Genomic_DNA"/>
</dbReference>
<sequence length="197" mass="20323">MQSQPKWAWWIVGIVIPVIGIVVTIWAANPSSDSGTADAGTDRPPAATGTGSGSRPGPTGPPQAAPPAADVPRKVLVGPVEVTIDGAKSYLELDTVPPMATQSNKSADVVALVNVGDPSLQSEGSTKTIGLLPPEGADPAPADCEEAVDKRGTYNSGELARGTRLCVETDEGHMAYLRVVSGVSISAPVRFQVTVWE</sequence>
<feature type="region of interest" description="Disordered" evidence="1">
    <location>
        <begin position="32"/>
        <end position="69"/>
    </location>
</feature>
<gene>
    <name evidence="3" type="ORF">AB0C36_18855</name>
</gene>
<proteinExistence type="predicted"/>
<keyword evidence="2" id="KW-0812">Transmembrane</keyword>
<keyword evidence="2" id="KW-0472">Membrane</keyword>
<feature type="transmembrane region" description="Helical" evidence="2">
    <location>
        <begin position="7"/>
        <end position="28"/>
    </location>
</feature>
<evidence type="ECO:0000256" key="2">
    <source>
        <dbReference type="SAM" id="Phobius"/>
    </source>
</evidence>